<reference evidence="3" key="1">
    <citation type="submission" date="2025-08" db="UniProtKB">
        <authorList>
            <consortium name="Ensembl"/>
        </authorList>
    </citation>
    <scope>IDENTIFICATION</scope>
</reference>
<dbReference type="AlphaFoldDB" id="A0A8C5RE97"/>
<sequence>LAIIDSEHDFQPSTSSLYKSKNPTIQLEKPLCEEPGANQYVFGKPKDHWNATYIIFFLLGINSLLPLNFIITAKHYWMYKLQNCSEDISPEDQGSSDIRVSETFL</sequence>
<proteinExistence type="predicted"/>
<name>A0A8C5RE97_LATLA</name>
<keyword evidence="2" id="KW-1133">Transmembrane helix</keyword>
<feature type="transmembrane region" description="Helical" evidence="2">
    <location>
        <begin position="51"/>
        <end position="71"/>
    </location>
</feature>
<dbReference type="Ensembl" id="ENSLLTT00000002192.1">
    <property type="protein sequence ID" value="ENSLLTP00000002108.1"/>
    <property type="gene ID" value="ENSLLTG00000001639.1"/>
</dbReference>
<reference evidence="3" key="2">
    <citation type="submission" date="2025-09" db="UniProtKB">
        <authorList>
            <consortium name="Ensembl"/>
        </authorList>
    </citation>
    <scope>IDENTIFICATION</scope>
</reference>
<keyword evidence="2" id="KW-0472">Membrane</keyword>
<accession>A0A8C5RE97</accession>
<dbReference type="GeneTree" id="ENSGT00960000188766"/>
<evidence type="ECO:0000313" key="3">
    <source>
        <dbReference type="Ensembl" id="ENSLLTP00000002108.1"/>
    </source>
</evidence>
<organism evidence="3 4">
    <name type="scientific">Laticauda laticaudata</name>
    <name type="common">Blue-ringed sea krait</name>
    <name type="synonym">Blue-lipped sea krait</name>
    <dbReference type="NCBI Taxonomy" id="8630"/>
    <lineage>
        <taxon>Eukaryota</taxon>
        <taxon>Metazoa</taxon>
        <taxon>Chordata</taxon>
        <taxon>Craniata</taxon>
        <taxon>Vertebrata</taxon>
        <taxon>Euteleostomi</taxon>
        <taxon>Lepidosauria</taxon>
        <taxon>Squamata</taxon>
        <taxon>Bifurcata</taxon>
        <taxon>Unidentata</taxon>
        <taxon>Episquamata</taxon>
        <taxon>Toxicofera</taxon>
        <taxon>Serpentes</taxon>
        <taxon>Colubroidea</taxon>
        <taxon>Elapidae</taxon>
        <taxon>Laticaudinae</taxon>
        <taxon>Laticauda</taxon>
    </lineage>
</organism>
<protein>
    <submittedName>
        <fullName evidence="3">Uncharacterized protein</fullName>
    </submittedName>
</protein>
<evidence type="ECO:0000256" key="1">
    <source>
        <dbReference type="SAM" id="MobiDB-lite"/>
    </source>
</evidence>
<evidence type="ECO:0000313" key="4">
    <source>
        <dbReference type="Proteomes" id="UP000694406"/>
    </source>
</evidence>
<evidence type="ECO:0000256" key="2">
    <source>
        <dbReference type="SAM" id="Phobius"/>
    </source>
</evidence>
<dbReference type="Proteomes" id="UP000694406">
    <property type="component" value="Unplaced"/>
</dbReference>
<keyword evidence="4" id="KW-1185">Reference proteome</keyword>
<keyword evidence="2" id="KW-0812">Transmembrane</keyword>
<feature type="region of interest" description="Disordered" evidence="1">
    <location>
        <begin position="86"/>
        <end position="105"/>
    </location>
</feature>